<organism evidence="1 2">
    <name type="scientific">Lysinibacillus parviboronicapiens</name>
    <dbReference type="NCBI Taxonomy" id="436516"/>
    <lineage>
        <taxon>Bacteria</taxon>
        <taxon>Bacillati</taxon>
        <taxon>Bacillota</taxon>
        <taxon>Bacilli</taxon>
        <taxon>Bacillales</taxon>
        <taxon>Bacillaceae</taxon>
        <taxon>Lysinibacillus</taxon>
    </lineage>
</organism>
<dbReference type="EMBL" id="JBEPSB010000001">
    <property type="protein sequence ID" value="MET4558883.1"/>
    <property type="molecule type" value="Genomic_DNA"/>
</dbReference>
<accession>A0ABV2PD56</accession>
<dbReference type="PANTHER" id="PTHR38445">
    <property type="entry name" value="HTH-TYPE TRANSCRIPTIONAL REPRESSOR YTRA"/>
    <property type="match status" value="1"/>
</dbReference>
<reference evidence="1 2" key="1">
    <citation type="submission" date="2024-06" db="EMBL/GenBank/DDBJ databases">
        <title>Sorghum-associated microbial communities from plants grown in Nebraska, USA.</title>
        <authorList>
            <person name="Schachtman D."/>
        </authorList>
    </citation>
    <scope>NUCLEOTIDE SEQUENCE [LARGE SCALE GENOMIC DNA]</scope>
    <source>
        <strain evidence="1 2">736</strain>
    </source>
</reference>
<evidence type="ECO:0000313" key="2">
    <source>
        <dbReference type="Proteomes" id="UP001549363"/>
    </source>
</evidence>
<dbReference type="Gene3D" id="1.10.10.10">
    <property type="entry name" value="Winged helix-like DNA-binding domain superfamily/Winged helix DNA-binding domain"/>
    <property type="match status" value="1"/>
</dbReference>
<dbReference type="Proteomes" id="UP001549363">
    <property type="component" value="Unassembled WGS sequence"/>
</dbReference>
<sequence length="92" mass="10548">MPSIRAMALQTKLNLHTVHKSYKELQLKGLIIRKPHSKVFIINPHSSPLNDSDLQQISIELEQVIVEAYVLGLEQHQLQQIFSDISQKYSLS</sequence>
<evidence type="ECO:0000313" key="1">
    <source>
        <dbReference type="EMBL" id="MET4558883.1"/>
    </source>
</evidence>
<dbReference type="PANTHER" id="PTHR38445:SF12">
    <property type="entry name" value="GNTR-FAMILY TRANSCRIPTIONAL REGULATOR"/>
    <property type="match status" value="1"/>
</dbReference>
<dbReference type="InterPro" id="IPR036388">
    <property type="entry name" value="WH-like_DNA-bd_sf"/>
</dbReference>
<keyword evidence="2" id="KW-1185">Reference proteome</keyword>
<dbReference type="SUPFAM" id="SSF46785">
    <property type="entry name" value="Winged helix' DNA-binding domain"/>
    <property type="match status" value="1"/>
</dbReference>
<comment type="caution">
    <text evidence="1">The sequence shown here is derived from an EMBL/GenBank/DDBJ whole genome shotgun (WGS) entry which is preliminary data.</text>
</comment>
<protein>
    <submittedName>
        <fullName evidence="1">GntR family transcriptional regulator</fullName>
    </submittedName>
</protein>
<name>A0ABV2PD56_9BACI</name>
<gene>
    <name evidence="1" type="ORF">ABIA69_000026</name>
</gene>
<dbReference type="InterPro" id="IPR036390">
    <property type="entry name" value="WH_DNA-bd_sf"/>
</dbReference>
<proteinExistence type="predicted"/>